<dbReference type="OrthoDB" id="1707486at2759"/>
<dbReference type="EMBL" id="PGGS01000526">
    <property type="protein sequence ID" value="PNH03268.1"/>
    <property type="molecule type" value="Genomic_DNA"/>
</dbReference>
<dbReference type="SUPFAM" id="SSF47113">
    <property type="entry name" value="Histone-fold"/>
    <property type="match status" value="1"/>
</dbReference>
<keyword evidence="5" id="KW-1185">Reference proteome</keyword>
<organism evidence="4 5">
    <name type="scientific">Tetrabaena socialis</name>
    <dbReference type="NCBI Taxonomy" id="47790"/>
    <lineage>
        <taxon>Eukaryota</taxon>
        <taxon>Viridiplantae</taxon>
        <taxon>Chlorophyta</taxon>
        <taxon>core chlorophytes</taxon>
        <taxon>Chlorophyceae</taxon>
        <taxon>CS clade</taxon>
        <taxon>Chlamydomonadales</taxon>
        <taxon>Tetrabaenaceae</taxon>
        <taxon>Tetrabaena</taxon>
    </lineage>
</organism>
<dbReference type="InterPro" id="IPR003958">
    <property type="entry name" value="CBFA_NFYB_domain"/>
</dbReference>
<protein>
    <submittedName>
        <fullName evidence="4">DNA polymerase epsilon subunit 3</fullName>
    </submittedName>
</protein>
<evidence type="ECO:0000256" key="2">
    <source>
        <dbReference type="ARBA" id="ARBA00023242"/>
    </source>
</evidence>
<proteinExistence type="predicted"/>
<accession>A0A2J7ZSN7</accession>
<dbReference type="PANTHER" id="PTHR46172:SF1">
    <property type="entry name" value="DNA POLYMERASE EPSILON SUBUNIT 3"/>
    <property type="match status" value="1"/>
</dbReference>
<dbReference type="InterPro" id="IPR051377">
    <property type="entry name" value="DNA_Pol-Epsilon_Subunit"/>
</dbReference>
<dbReference type="InterPro" id="IPR009072">
    <property type="entry name" value="Histone-fold"/>
</dbReference>
<evidence type="ECO:0000313" key="4">
    <source>
        <dbReference type="EMBL" id="PNH03268.1"/>
    </source>
</evidence>
<dbReference type="GO" id="GO:0031490">
    <property type="term" value="F:chromatin DNA binding"/>
    <property type="evidence" value="ECO:0007669"/>
    <property type="project" value="TreeGrafter"/>
</dbReference>
<dbReference type="PANTHER" id="PTHR46172">
    <property type="entry name" value="DNA POLYMERASE EPSILON SUBUNIT 3"/>
    <property type="match status" value="1"/>
</dbReference>
<dbReference type="GO" id="GO:0008622">
    <property type="term" value="C:epsilon DNA polymerase complex"/>
    <property type="evidence" value="ECO:0007669"/>
    <property type="project" value="TreeGrafter"/>
</dbReference>
<evidence type="ECO:0000313" key="5">
    <source>
        <dbReference type="Proteomes" id="UP000236333"/>
    </source>
</evidence>
<sequence>MEKPETDVDLPRALVKRIVKAKLTALAGDDGKEFGMSKDALTALSESTKVFISLIASTANDICQEKRRQTVNADDVLTALTDMDFPELVGPLKEQLEGALRPGEGAFAALCV</sequence>
<dbReference type="GO" id="GO:0031507">
    <property type="term" value="P:heterochromatin formation"/>
    <property type="evidence" value="ECO:0007669"/>
    <property type="project" value="TreeGrafter"/>
</dbReference>
<dbReference type="AlphaFoldDB" id="A0A2J7ZSN7"/>
<dbReference type="Pfam" id="PF00808">
    <property type="entry name" value="CBFD_NFYB_HMF"/>
    <property type="match status" value="1"/>
</dbReference>
<feature type="domain" description="Transcription factor CBF/NF-Y/archaeal histone" evidence="3">
    <location>
        <begin position="9"/>
        <end position="80"/>
    </location>
</feature>
<gene>
    <name evidence="4" type="ORF">TSOC_010685</name>
</gene>
<name>A0A2J7ZSN7_9CHLO</name>
<dbReference type="GO" id="GO:0006974">
    <property type="term" value="P:DNA damage response"/>
    <property type="evidence" value="ECO:0007669"/>
    <property type="project" value="TreeGrafter"/>
</dbReference>
<comment type="caution">
    <text evidence="4">The sequence shown here is derived from an EMBL/GenBank/DDBJ whole genome shotgun (WGS) entry which is preliminary data.</text>
</comment>
<reference evidence="4 5" key="1">
    <citation type="journal article" date="2017" name="Mol. Biol. Evol.">
        <title>The 4-celled Tetrabaena socialis nuclear genome reveals the essential components for genetic control of cell number at the origin of multicellularity in the volvocine lineage.</title>
        <authorList>
            <person name="Featherston J."/>
            <person name="Arakaki Y."/>
            <person name="Hanschen E.R."/>
            <person name="Ferris P.J."/>
            <person name="Michod R.E."/>
            <person name="Olson B.J.S.C."/>
            <person name="Nozaki H."/>
            <person name="Durand P.M."/>
        </authorList>
    </citation>
    <scope>NUCLEOTIDE SEQUENCE [LARGE SCALE GENOMIC DNA]</scope>
    <source>
        <strain evidence="4 5">NIES-571</strain>
    </source>
</reference>
<dbReference type="GO" id="GO:0006272">
    <property type="term" value="P:leading strand elongation"/>
    <property type="evidence" value="ECO:0007669"/>
    <property type="project" value="TreeGrafter"/>
</dbReference>
<keyword evidence="2" id="KW-0539">Nucleus</keyword>
<evidence type="ECO:0000259" key="3">
    <source>
        <dbReference type="Pfam" id="PF00808"/>
    </source>
</evidence>
<dbReference type="Gene3D" id="1.10.20.10">
    <property type="entry name" value="Histone, subunit A"/>
    <property type="match status" value="1"/>
</dbReference>
<comment type="subcellular location">
    <subcellularLocation>
        <location evidence="1">Nucleus</location>
    </subcellularLocation>
</comment>
<dbReference type="CDD" id="cd22928">
    <property type="entry name" value="HFD_POLE3_DPB4"/>
    <property type="match status" value="1"/>
</dbReference>
<evidence type="ECO:0000256" key="1">
    <source>
        <dbReference type="ARBA" id="ARBA00004123"/>
    </source>
</evidence>
<dbReference type="GO" id="GO:0008623">
    <property type="term" value="C:CHRAC"/>
    <property type="evidence" value="ECO:0007669"/>
    <property type="project" value="TreeGrafter"/>
</dbReference>
<dbReference type="Proteomes" id="UP000236333">
    <property type="component" value="Unassembled WGS sequence"/>
</dbReference>
<dbReference type="GO" id="GO:0046982">
    <property type="term" value="F:protein heterodimerization activity"/>
    <property type="evidence" value="ECO:0007669"/>
    <property type="project" value="InterPro"/>
</dbReference>